<dbReference type="PRINTS" id="PR00793">
    <property type="entry name" value="PROAMNOPTASE"/>
</dbReference>
<reference evidence="13" key="1">
    <citation type="journal article" date="2019" name="Int. J. Syst. Evol. Microbiol.">
        <title>The Global Catalogue of Microorganisms (GCM) 10K type strain sequencing project: providing services to taxonomists for standard genome sequencing and annotation.</title>
        <authorList>
            <consortium name="The Broad Institute Genomics Platform"/>
            <consortium name="The Broad Institute Genome Sequencing Center for Infectious Disease"/>
            <person name="Wu L."/>
            <person name="Ma J."/>
        </authorList>
    </citation>
    <scope>NUCLEOTIDE SEQUENCE [LARGE SCALE GENOMIC DNA]</scope>
    <source>
        <strain evidence="13">CCUG 56042</strain>
    </source>
</reference>
<evidence type="ECO:0000256" key="5">
    <source>
        <dbReference type="ARBA" id="ARBA00021843"/>
    </source>
</evidence>
<evidence type="ECO:0000256" key="2">
    <source>
        <dbReference type="ARBA" id="ARBA00004496"/>
    </source>
</evidence>
<evidence type="ECO:0000256" key="4">
    <source>
        <dbReference type="ARBA" id="ARBA00012568"/>
    </source>
</evidence>
<comment type="caution">
    <text evidence="12">The sequence shown here is derived from an EMBL/GenBank/DDBJ whole genome shotgun (WGS) entry which is preliminary data.</text>
</comment>
<dbReference type="InterPro" id="IPR000073">
    <property type="entry name" value="AB_hydrolase_1"/>
</dbReference>
<dbReference type="PANTHER" id="PTHR43722:SF1">
    <property type="entry name" value="PROLINE IMINOPEPTIDASE"/>
    <property type="match status" value="1"/>
</dbReference>
<evidence type="ECO:0000256" key="1">
    <source>
        <dbReference type="ARBA" id="ARBA00001585"/>
    </source>
</evidence>
<dbReference type="PANTHER" id="PTHR43722">
    <property type="entry name" value="PROLINE IMINOPEPTIDASE"/>
    <property type="match status" value="1"/>
</dbReference>
<sequence length="344" mass="36982">MRRQTSGWPTSCGPLRHLRLNRDGHSIAFTVAGESTAQTVVVLHGGPGSASQPGMLALFDLTKTRVVLVDQRGAGESRPRGGLRGNRTDHLVADLEAIRRALGIARWGIVGGSWGAALALAYAGQHPASVLGVVLRGLFLTSRHEVRHLFVTSRHKAPRAWRRLYAAAGCTRASALLACCGKRLQPGAAYVRQREVALAWRAYEEAILASSWPGRASASRPRRANAPKAMRTLIAKYRVQAHYLLHDCWLGERRLLAFARNAQHAGVPIYAVHGLRDPVCPVRNVDRLAKATPGAHITRVPGGHLASDPALKRGVAQAIRAMFASAPQSVSATLSPTRSAVQPG</sequence>
<feature type="domain" description="AB hydrolase-1" evidence="11">
    <location>
        <begin position="39"/>
        <end position="307"/>
    </location>
</feature>
<dbReference type="EMBL" id="JBHSMP010000016">
    <property type="protein sequence ID" value="MFC5429716.1"/>
    <property type="molecule type" value="Genomic_DNA"/>
</dbReference>
<dbReference type="Gene3D" id="3.40.50.1820">
    <property type="entry name" value="alpha/beta hydrolase"/>
    <property type="match status" value="1"/>
</dbReference>
<accession>A0ABW0J9F2</accession>
<dbReference type="GO" id="GO:0016787">
    <property type="term" value="F:hydrolase activity"/>
    <property type="evidence" value="ECO:0007669"/>
    <property type="project" value="UniProtKB-KW"/>
</dbReference>
<proteinExistence type="inferred from homology"/>
<name>A0ABW0J9F2_9BURK</name>
<comment type="similarity">
    <text evidence="3">Belongs to the peptidase S33 family.</text>
</comment>
<gene>
    <name evidence="12" type="ORF">ACFPTO_13055</name>
</gene>
<dbReference type="RefSeq" id="WP_377711762.1">
    <property type="nucleotide sequence ID" value="NZ_JBHSMP010000016.1"/>
</dbReference>
<keyword evidence="8" id="KW-0645">Protease</keyword>
<keyword evidence="6" id="KW-0031">Aminopeptidase</keyword>
<dbReference type="InterPro" id="IPR005944">
    <property type="entry name" value="Pro_iminopeptidase"/>
</dbReference>
<keyword evidence="9 12" id="KW-0378">Hydrolase</keyword>
<evidence type="ECO:0000256" key="9">
    <source>
        <dbReference type="ARBA" id="ARBA00022801"/>
    </source>
</evidence>
<evidence type="ECO:0000259" key="11">
    <source>
        <dbReference type="Pfam" id="PF00561"/>
    </source>
</evidence>
<dbReference type="Pfam" id="PF00561">
    <property type="entry name" value="Abhydrolase_1"/>
    <property type="match status" value="1"/>
</dbReference>
<evidence type="ECO:0000256" key="7">
    <source>
        <dbReference type="ARBA" id="ARBA00022490"/>
    </source>
</evidence>
<evidence type="ECO:0000256" key="10">
    <source>
        <dbReference type="ARBA" id="ARBA00029605"/>
    </source>
</evidence>
<comment type="catalytic activity">
    <reaction evidence="1">
        <text>Release of N-terminal proline from a peptide.</text>
        <dbReference type="EC" id="3.4.11.5"/>
    </reaction>
</comment>
<dbReference type="InterPro" id="IPR029058">
    <property type="entry name" value="AB_hydrolase_fold"/>
</dbReference>
<dbReference type="InterPro" id="IPR002410">
    <property type="entry name" value="Peptidase_S33"/>
</dbReference>
<comment type="subcellular location">
    <subcellularLocation>
        <location evidence="2">Cytoplasm</location>
    </subcellularLocation>
</comment>
<keyword evidence="7" id="KW-0963">Cytoplasm</keyword>
<evidence type="ECO:0000313" key="12">
    <source>
        <dbReference type="EMBL" id="MFC5429716.1"/>
    </source>
</evidence>
<evidence type="ECO:0000256" key="6">
    <source>
        <dbReference type="ARBA" id="ARBA00022438"/>
    </source>
</evidence>
<evidence type="ECO:0000256" key="8">
    <source>
        <dbReference type="ARBA" id="ARBA00022670"/>
    </source>
</evidence>
<dbReference type="EC" id="3.4.11.5" evidence="4"/>
<keyword evidence="13" id="KW-1185">Reference proteome</keyword>
<evidence type="ECO:0000313" key="13">
    <source>
        <dbReference type="Proteomes" id="UP001596103"/>
    </source>
</evidence>
<dbReference type="SUPFAM" id="SSF53474">
    <property type="entry name" value="alpha/beta-Hydrolases"/>
    <property type="match status" value="1"/>
</dbReference>
<evidence type="ECO:0000256" key="3">
    <source>
        <dbReference type="ARBA" id="ARBA00010088"/>
    </source>
</evidence>
<organism evidence="12 13">
    <name type="scientific">Paraburkholderia denitrificans</name>
    <dbReference type="NCBI Taxonomy" id="694025"/>
    <lineage>
        <taxon>Bacteria</taxon>
        <taxon>Pseudomonadati</taxon>
        <taxon>Pseudomonadota</taxon>
        <taxon>Betaproteobacteria</taxon>
        <taxon>Burkholderiales</taxon>
        <taxon>Burkholderiaceae</taxon>
        <taxon>Paraburkholderia</taxon>
    </lineage>
</organism>
<protein>
    <recommendedName>
        <fullName evidence="5">Proline iminopeptidase</fullName>
        <ecNumber evidence="4">3.4.11.5</ecNumber>
    </recommendedName>
    <alternativeName>
        <fullName evidence="10">Prolyl aminopeptidase</fullName>
    </alternativeName>
</protein>
<dbReference type="Proteomes" id="UP001596103">
    <property type="component" value="Unassembled WGS sequence"/>
</dbReference>